<feature type="compositionally biased region" description="Low complexity" evidence="2">
    <location>
        <begin position="46"/>
        <end position="64"/>
    </location>
</feature>
<keyword evidence="5" id="KW-1185">Reference proteome</keyword>
<sequence length="304" mass="35472">MSNQTPTPPSTSVQLKTNSKTNNNSNTYTSKDAEKNHQIKQEYLKKNSNTISSNSNNNVLSSNNRSKKSKLYVSQPQTEQERIDKLYNQLIDLQKKMIETKFFKEIIENQVNYKQEQQTNNSIFTNIHDIVCYGIGDFSESKKCLEQLSFITSLKSLYNITGSIYIYDPNVKRKASFQQNDNHDTTKQNYYTLFYMPFCGRKLYDNVLWSNWNDLSRILIIGNSFNQYIDSIHSVEKDYLPYSYTSKSINLFDELEFPNTYPTPYIFHQTSLHIFPKSKLLNLTTTNQQDYPEPPPLPPFGPEL</sequence>
<organism evidence="4 5">
    <name type="scientific">Polysphondylium violaceum</name>
    <dbReference type="NCBI Taxonomy" id="133409"/>
    <lineage>
        <taxon>Eukaryota</taxon>
        <taxon>Amoebozoa</taxon>
        <taxon>Evosea</taxon>
        <taxon>Eumycetozoa</taxon>
        <taxon>Dictyostelia</taxon>
        <taxon>Dictyosteliales</taxon>
        <taxon>Dictyosteliaceae</taxon>
        <taxon>Polysphondylium</taxon>
    </lineage>
</organism>
<evidence type="ECO:0000313" key="4">
    <source>
        <dbReference type="EMBL" id="KAF2074891.1"/>
    </source>
</evidence>
<feature type="compositionally biased region" description="Low complexity" evidence="2">
    <location>
        <begin position="16"/>
        <end position="30"/>
    </location>
</feature>
<evidence type="ECO:0000313" key="5">
    <source>
        <dbReference type="Proteomes" id="UP000695562"/>
    </source>
</evidence>
<dbReference type="Pfam" id="PF07985">
    <property type="entry name" value="SRR1"/>
    <property type="match status" value="1"/>
</dbReference>
<dbReference type="PANTHER" id="PTHR28626:SF3">
    <property type="entry name" value="SRR1-LIKE PROTEIN"/>
    <property type="match status" value="1"/>
</dbReference>
<dbReference type="AlphaFoldDB" id="A0A8J4Q6D8"/>
<feature type="region of interest" description="Disordered" evidence="2">
    <location>
        <begin position="1"/>
        <end position="76"/>
    </location>
</feature>
<gene>
    <name evidence="4" type="ORF">CYY_003810</name>
</gene>
<protein>
    <recommendedName>
        <fullName evidence="3">SRR1-like domain-containing protein</fullName>
    </recommendedName>
</protein>
<feature type="domain" description="SRR1-like" evidence="3">
    <location>
        <begin position="121"/>
        <end position="274"/>
    </location>
</feature>
<dbReference type="InterPro" id="IPR012942">
    <property type="entry name" value="SRR1-like"/>
</dbReference>
<evidence type="ECO:0000256" key="2">
    <source>
        <dbReference type="SAM" id="MobiDB-lite"/>
    </source>
</evidence>
<comment type="similarity">
    <text evidence="1">Belongs to the SRR1 family.</text>
</comment>
<accession>A0A8J4Q6D8</accession>
<feature type="compositionally biased region" description="Basic and acidic residues" evidence="2">
    <location>
        <begin position="31"/>
        <end position="45"/>
    </location>
</feature>
<feature type="compositionally biased region" description="Polar residues" evidence="2">
    <location>
        <begin position="1"/>
        <end position="15"/>
    </location>
</feature>
<dbReference type="Proteomes" id="UP000695562">
    <property type="component" value="Unassembled WGS sequence"/>
</dbReference>
<dbReference type="InterPro" id="IPR040044">
    <property type="entry name" value="SRR1L"/>
</dbReference>
<evidence type="ECO:0000259" key="3">
    <source>
        <dbReference type="Pfam" id="PF07985"/>
    </source>
</evidence>
<proteinExistence type="inferred from homology"/>
<dbReference type="EMBL" id="AJWJ01000124">
    <property type="protein sequence ID" value="KAF2074891.1"/>
    <property type="molecule type" value="Genomic_DNA"/>
</dbReference>
<dbReference type="GO" id="GO:0005634">
    <property type="term" value="C:nucleus"/>
    <property type="evidence" value="ECO:0007669"/>
    <property type="project" value="TreeGrafter"/>
</dbReference>
<name>A0A8J4Q6D8_9MYCE</name>
<comment type="caution">
    <text evidence="4">The sequence shown here is derived from an EMBL/GenBank/DDBJ whole genome shotgun (WGS) entry which is preliminary data.</text>
</comment>
<dbReference type="OrthoDB" id="551431at2759"/>
<evidence type="ECO:0000256" key="1">
    <source>
        <dbReference type="ARBA" id="ARBA00009856"/>
    </source>
</evidence>
<dbReference type="PANTHER" id="PTHR28626">
    <property type="entry name" value="SRR1-LIKE PROTEIN"/>
    <property type="match status" value="1"/>
</dbReference>
<reference evidence="4" key="1">
    <citation type="submission" date="2020-01" db="EMBL/GenBank/DDBJ databases">
        <title>Development of genomics and gene disruption for Polysphondylium violaceum indicates a role for the polyketide synthase stlB in stalk morphogenesis.</title>
        <authorList>
            <person name="Narita B."/>
            <person name="Kawabe Y."/>
            <person name="Kin K."/>
            <person name="Saito T."/>
            <person name="Gibbs R."/>
            <person name="Kuspa A."/>
            <person name="Muzny D."/>
            <person name="Queller D."/>
            <person name="Richards S."/>
            <person name="Strassman J."/>
            <person name="Sucgang R."/>
            <person name="Worley K."/>
            <person name="Schaap P."/>
        </authorList>
    </citation>
    <scope>NUCLEOTIDE SEQUENCE</scope>
    <source>
        <strain evidence="4">QSvi11</strain>
    </source>
</reference>
<dbReference type="GO" id="GO:0005737">
    <property type="term" value="C:cytoplasm"/>
    <property type="evidence" value="ECO:0007669"/>
    <property type="project" value="TreeGrafter"/>
</dbReference>